<organism evidence="1 2">
    <name type="scientific">Streptomyces botrytidirepellens</name>
    <dbReference type="NCBI Taxonomy" id="2486417"/>
    <lineage>
        <taxon>Bacteria</taxon>
        <taxon>Bacillati</taxon>
        <taxon>Actinomycetota</taxon>
        <taxon>Actinomycetes</taxon>
        <taxon>Kitasatosporales</taxon>
        <taxon>Streptomycetaceae</taxon>
        <taxon>Streptomyces</taxon>
    </lineage>
</organism>
<name>A0A3M8WU81_9ACTN</name>
<reference evidence="1 2" key="1">
    <citation type="submission" date="2018-11" db="EMBL/GenBank/DDBJ databases">
        <title>The Potential of Streptomyces as Biocontrol Agents against the Tomato grey mould, Botrytis cinerea (Gray mold) Frontiers in Microbiology.</title>
        <authorList>
            <person name="Li D."/>
        </authorList>
    </citation>
    <scope>NUCLEOTIDE SEQUENCE [LARGE SCALE GENOMIC DNA]</scope>
    <source>
        <strain evidence="1 2">NEAU-LD23</strain>
    </source>
</reference>
<accession>A0A3M8WU81</accession>
<dbReference type="Proteomes" id="UP000275401">
    <property type="component" value="Unassembled WGS sequence"/>
</dbReference>
<protein>
    <submittedName>
        <fullName evidence="1">Uncharacterized protein</fullName>
    </submittedName>
</protein>
<comment type="caution">
    <text evidence="1">The sequence shown here is derived from an EMBL/GenBank/DDBJ whole genome shotgun (WGS) entry which is preliminary data.</text>
</comment>
<evidence type="ECO:0000313" key="1">
    <source>
        <dbReference type="EMBL" id="RNG33526.1"/>
    </source>
</evidence>
<dbReference type="EMBL" id="RIBZ01000094">
    <property type="protein sequence ID" value="RNG33526.1"/>
    <property type="molecule type" value="Genomic_DNA"/>
</dbReference>
<dbReference type="RefSeq" id="WP_123099173.1">
    <property type="nucleotide sequence ID" value="NZ_RIBZ01000094.1"/>
</dbReference>
<evidence type="ECO:0000313" key="2">
    <source>
        <dbReference type="Proteomes" id="UP000275401"/>
    </source>
</evidence>
<dbReference type="AlphaFoldDB" id="A0A3M8WU81"/>
<sequence length="65" mass="6767">MQITAGIARLKPGREDEPLEEVGYRWVGAGCGPGEQIGGRERGGGVDLSPLRSAVMVGTDRGRSG</sequence>
<gene>
    <name evidence="1" type="ORF">EEJ42_07425</name>
</gene>
<keyword evidence="2" id="KW-1185">Reference proteome</keyword>
<proteinExistence type="predicted"/>